<dbReference type="OrthoDB" id="3135357at2759"/>
<dbReference type="AlphaFoldDB" id="A0A0C3AIT2"/>
<dbReference type="Proteomes" id="UP000054097">
    <property type="component" value="Unassembled WGS sequence"/>
</dbReference>
<feature type="non-terminal residue" evidence="1">
    <location>
        <position position="95"/>
    </location>
</feature>
<reference evidence="1 2" key="1">
    <citation type="submission" date="2014-04" db="EMBL/GenBank/DDBJ databases">
        <authorList>
            <consortium name="DOE Joint Genome Institute"/>
            <person name="Kuo A."/>
            <person name="Zuccaro A."/>
            <person name="Kohler A."/>
            <person name="Nagy L.G."/>
            <person name="Floudas D."/>
            <person name="Copeland A."/>
            <person name="Barry K.W."/>
            <person name="Cichocki N."/>
            <person name="Veneault-Fourrey C."/>
            <person name="LaButti K."/>
            <person name="Lindquist E.A."/>
            <person name="Lipzen A."/>
            <person name="Lundell T."/>
            <person name="Morin E."/>
            <person name="Murat C."/>
            <person name="Sun H."/>
            <person name="Tunlid A."/>
            <person name="Henrissat B."/>
            <person name="Grigoriev I.V."/>
            <person name="Hibbett D.S."/>
            <person name="Martin F."/>
            <person name="Nordberg H.P."/>
            <person name="Cantor M.N."/>
            <person name="Hua S.X."/>
        </authorList>
    </citation>
    <scope>NUCLEOTIDE SEQUENCE [LARGE SCALE GENOMIC DNA]</scope>
    <source>
        <strain evidence="1 2">MAFF 305830</strain>
    </source>
</reference>
<name>A0A0C3AIT2_SERVB</name>
<sequence length="95" mass="11426">MSSKASVELWQTILKYAISVPIFLDVEPFESREIDQYSYEYPYWQTERIRNTLRRVCQDWNAFLKSYDHRFIQMDDVLHKRVPLAAIPSAIRIDL</sequence>
<protein>
    <submittedName>
        <fullName evidence="1">Uncharacterized protein</fullName>
    </submittedName>
</protein>
<accession>A0A0C3AIT2</accession>
<organism evidence="1 2">
    <name type="scientific">Serendipita vermifera MAFF 305830</name>
    <dbReference type="NCBI Taxonomy" id="933852"/>
    <lineage>
        <taxon>Eukaryota</taxon>
        <taxon>Fungi</taxon>
        <taxon>Dikarya</taxon>
        <taxon>Basidiomycota</taxon>
        <taxon>Agaricomycotina</taxon>
        <taxon>Agaricomycetes</taxon>
        <taxon>Sebacinales</taxon>
        <taxon>Serendipitaceae</taxon>
        <taxon>Serendipita</taxon>
    </lineage>
</organism>
<evidence type="ECO:0000313" key="1">
    <source>
        <dbReference type="EMBL" id="KIM24535.1"/>
    </source>
</evidence>
<keyword evidence="2" id="KW-1185">Reference proteome</keyword>
<dbReference type="HOGENOM" id="CLU_179486_0_0_1"/>
<gene>
    <name evidence="1" type="ORF">M408DRAFT_75819</name>
</gene>
<dbReference type="EMBL" id="KN824323">
    <property type="protein sequence ID" value="KIM24535.1"/>
    <property type="molecule type" value="Genomic_DNA"/>
</dbReference>
<reference evidence="2" key="2">
    <citation type="submission" date="2015-01" db="EMBL/GenBank/DDBJ databases">
        <title>Evolutionary Origins and Diversification of the Mycorrhizal Mutualists.</title>
        <authorList>
            <consortium name="DOE Joint Genome Institute"/>
            <consortium name="Mycorrhizal Genomics Consortium"/>
            <person name="Kohler A."/>
            <person name="Kuo A."/>
            <person name="Nagy L.G."/>
            <person name="Floudas D."/>
            <person name="Copeland A."/>
            <person name="Barry K.W."/>
            <person name="Cichocki N."/>
            <person name="Veneault-Fourrey C."/>
            <person name="LaButti K."/>
            <person name="Lindquist E.A."/>
            <person name="Lipzen A."/>
            <person name="Lundell T."/>
            <person name="Morin E."/>
            <person name="Murat C."/>
            <person name="Riley R."/>
            <person name="Ohm R."/>
            <person name="Sun H."/>
            <person name="Tunlid A."/>
            <person name="Henrissat B."/>
            <person name="Grigoriev I.V."/>
            <person name="Hibbett D.S."/>
            <person name="Martin F."/>
        </authorList>
    </citation>
    <scope>NUCLEOTIDE SEQUENCE [LARGE SCALE GENOMIC DNA]</scope>
    <source>
        <strain evidence="2">MAFF 305830</strain>
    </source>
</reference>
<proteinExistence type="predicted"/>
<evidence type="ECO:0000313" key="2">
    <source>
        <dbReference type="Proteomes" id="UP000054097"/>
    </source>
</evidence>